<evidence type="ECO:0000313" key="2">
    <source>
        <dbReference type="Proteomes" id="UP000604046"/>
    </source>
</evidence>
<dbReference type="Pfam" id="PF18758">
    <property type="entry name" value="KDZ"/>
    <property type="match status" value="1"/>
</dbReference>
<evidence type="ECO:0000313" key="1">
    <source>
        <dbReference type="EMBL" id="CAE7515455.1"/>
    </source>
</evidence>
<sequence>MASKGSDTESRCARALADLLESCDPAAVLSEEQVHSISEKLAKNLKPLLPLFGSERQLHELMPLERSCPVCGLALSEKRSSSAKAVIVDKRGIVQKMHVPLRCQNRACEISGTWFWHNYQVRNRQHLFTGQASDLQCFMLSASFGFSTAWLKQFQLRMLRQHASFIGEADVVTAEARDAGMEALVPARLRSLISEAWFKYRCLIRLESLGAPIPAVDLRSPVEDVLQRHLPQLETAFTETSLERARKAGMRCDVVALDGNCKNRRAVCAGSTQCPRLGKAVRHNCPRTPMLGQKFCPEHTGETSEAAAGEAAELEILGHRQTEDGAVEVHLLERGGAERDAWVSEDLVPGSVLVDFYRQLGLQRLAQKARKVKQKKAAARDSGEIAPIPVGQRAEASDEVDLQAVSCNTHKEVQHGGLLKTAGMLVACLSSGIIVSLREFFGCESLSQRYLAISNLRAHCHEMKLLVHDDACHVHRYCARRQQASDAAAQIAPPALSFACDAFHMTGHTDEWCKRTCHPALFATLLDGVRTSVCEFTFTWMSAYKHQTKHMSQYGFRFFLMEMSWAHNDEIFERGQDSVGALCLSVGLLSEGEKDNVLAYRCSSASDAMPPRSDVERQYLPAMKLMWSEVDRHFNATELLTPTGHRFAQAYAVRASHNEFAYAMHLLCLMCGLVNGAKVSIFPTGPSPMVCFFININYSQTRKSSLTGHAESCSKILDSAIGDLVREAVEKAAAVEAQQGKDPGAEPSARPARPALVSATIQSATPEEWFRRCSGDLEQIKNIQKMPGDSAQWAGRQWYGQLGNLDEATWNMSCAVL</sequence>
<keyword evidence="2" id="KW-1185">Reference proteome</keyword>
<gene>
    <name evidence="1" type="ORF">SNAT2548_LOCUS28850</name>
</gene>
<name>A0A812TD78_9DINO</name>
<accession>A0A812TD78</accession>
<reference evidence="1" key="1">
    <citation type="submission" date="2021-02" db="EMBL/GenBank/DDBJ databases">
        <authorList>
            <person name="Dougan E. K."/>
            <person name="Rhodes N."/>
            <person name="Thang M."/>
            <person name="Chan C."/>
        </authorList>
    </citation>
    <scope>NUCLEOTIDE SEQUENCE</scope>
</reference>
<comment type="caution">
    <text evidence="1">The sequence shown here is derived from an EMBL/GenBank/DDBJ whole genome shotgun (WGS) entry which is preliminary data.</text>
</comment>
<dbReference type="EMBL" id="CAJNDS010002535">
    <property type="protein sequence ID" value="CAE7515455.1"/>
    <property type="molecule type" value="Genomic_DNA"/>
</dbReference>
<dbReference type="OrthoDB" id="415271at2759"/>
<dbReference type="AlphaFoldDB" id="A0A812TD78"/>
<organism evidence="1 2">
    <name type="scientific">Symbiodinium natans</name>
    <dbReference type="NCBI Taxonomy" id="878477"/>
    <lineage>
        <taxon>Eukaryota</taxon>
        <taxon>Sar</taxon>
        <taxon>Alveolata</taxon>
        <taxon>Dinophyceae</taxon>
        <taxon>Suessiales</taxon>
        <taxon>Symbiodiniaceae</taxon>
        <taxon>Symbiodinium</taxon>
    </lineage>
</organism>
<proteinExistence type="predicted"/>
<dbReference type="InterPro" id="IPR040521">
    <property type="entry name" value="KDZ"/>
</dbReference>
<dbReference type="Proteomes" id="UP000604046">
    <property type="component" value="Unassembled WGS sequence"/>
</dbReference>
<protein>
    <submittedName>
        <fullName evidence="1">Uncharacterized protein</fullName>
    </submittedName>
</protein>